<protein>
    <recommendedName>
        <fullName evidence="5">Outer membrane protein beta-barrel domain-containing protein</fullName>
    </recommendedName>
</protein>
<dbReference type="RefSeq" id="WP_009196604.1">
    <property type="nucleotide sequence ID" value="NZ_AODQ01000099.1"/>
</dbReference>
<dbReference type="Proteomes" id="UP000011910">
    <property type="component" value="Unassembled WGS sequence"/>
</dbReference>
<dbReference type="EMBL" id="AODQ01000099">
    <property type="protein sequence ID" value="EMR01647.1"/>
    <property type="molecule type" value="Genomic_DNA"/>
</dbReference>
<dbReference type="STRING" id="1279009.ADICEAN_03221"/>
<dbReference type="eggNOG" id="COG3266">
    <property type="taxonomic scope" value="Bacteria"/>
</dbReference>
<dbReference type="OrthoDB" id="975478at2"/>
<comment type="caution">
    <text evidence="3">The sequence shown here is derived from an EMBL/GenBank/DDBJ whole genome shotgun (WGS) entry which is preliminary data.</text>
</comment>
<evidence type="ECO:0000313" key="3">
    <source>
        <dbReference type="EMBL" id="EMR01647.1"/>
    </source>
</evidence>
<dbReference type="AlphaFoldDB" id="M7N2Y3"/>
<sequence>MDDELDKRGPWEGAWQKALDEPSITPPGRLWQGLENSLMEQQLSRYKRRLALYQGLAAASVVLLGLWTGWWLIVGEPSLNQNRQPHVATEQTAPPQPATTATALPPVPAGQSLAGAGVDQGISAARLQLASRALFSYTPLAFSPAAPALRGHALASPFYAGSGAGVGLRPFYSGSGAEQDQVDTGALPLSPGLLTAIKAELALQQPQPNVQVQGVALAAAPAVQKSKPRPMWQSNGSMWLGASLASTLFSPNISSDNMGMSYLQNQQPVGKDGQVYSANMGSWNAKENSLPSVDFRLDAGYRFRPRWMLHTSLQYANYRVNTLAGSFVSHEDGQSYPLYYSNFSYDKLQLTSPNSRRAIPVEVINTYSFVRVPVALNYVVYERALGVALSGGLSADVFMGSRIADQDSRLEEFEISAGQDSPFNRLHLSGQLGLQLYYRAGHNYLLTLEPSYRHALSDFSKSGGFFNSRPSHVGIAAGFRFILR</sequence>
<keyword evidence="2" id="KW-0812">Transmembrane</keyword>
<evidence type="ECO:0000256" key="1">
    <source>
        <dbReference type="SAM" id="MobiDB-lite"/>
    </source>
</evidence>
<accession>M7N2Y3</accession>
<feature type="region of interest" description="Disordered" evidence="1">
    <location>
        <begin position="83"/>
        <end position="102"/>
    </location>
</feature>
<evidence type="ECO:0000256" key="2">
    <source>
        <dbReference type="SAM" id="Phobius"/>
    </source>
</evidence>
<keyword evidence="2" id="KW-0472">Membrane</keyword>
<feature type="transmembrane region" description="Helical" evidence="2">
    <location>
        <begin position="50"/>
        <end position="73"/>
    </location>
</feature>
<keyword evidence="4" id="KW-1185">Reference proteome</keyword>
<reference evidence="3 4" key="1">
    <citation type="journal article" date="2013" name="Genome Announc.">
        <title>Draft Genome Sequence of Cesiribacter andamanensis Strain AMV16T, Isolated from a Soil Sample from a Mud Volcano in the Andaman Islands, India.</title>
        <authorList>
            <person name="Shivaji S."/>
            <person name="Ara S."/>
            <person name="Begum Z."/>
            <person name="Srinivas T.N."/>
            <person name="Singh A."/>
            <person name="Kumar Pinnaka A."/>
        </authorList>
    </citation>
    <scope>NUCLEOTIDE SEQUENCE [LARGE SCALE GENOMIC DNA]</scope>
    <source>
        <strain evidence="3 4">AMV16</strain>
    </source>
</reference>
<evidence type="ECO:0000313" key="4">
    <source>
        <dbReference type="Proteomes" id="UP000011910"/>
    </source>
</evidence>
<keyword evidence="2" id="KW-1133">Transmembrane helix</keyword>
<organism evidence="3 4">
    <name type="scientific">Cesiribacter andamanensis AMV16</name>
    <dbReference type="NCBI Taxonomy" id="1279009"/>
    <lineage>
        <taxon>Bacteria</taxon>
        <taxon>Pseudomonadati</taxon>
        <taxon>Bacteroidota</taxon>
        <taxon>Cytophagia</taxon>
        <taxon>Cytophagales</taxon>
        <taxon>Cesiribacteraceae</taxon>
        <taxon>Cesiribacter</taxon>
    </lineage>
</organism>
<gene>
    <name evidence="3" type="ORF">ADICEAN_03221</name>
</gene>
<name>M7N2Y3_9BACT</name>
<feature type="compositionally biased region" description="Low complexity" evidence="1">
    <location>
        <begin position="87"/>
        <end position="102"/>
    </location>
</feature>
<evidence type="ECO:0008006" key="5">
    <source>
        <dbReference type="Google" id="ProtNLM"/>
    </source>
</evidence>
<proteinExistence type="predicted"/>